<feature type="binding site" evidence="7">
    <location>
        <position position="146"/>
    </location>
    <ligand>
        <name>Mg(2+)</name>
        <dbReference type="ChEBI" id="CHEBI:18420"/>
        <label>1</label>
    </ligand>
</feature>
<dbReference type="GO" id="GO:0003677">
    <property type="term" value="F:DNA binding"/>
    <property type="evidence" value="ECO:0007669"/>
    <property type="project" value="InterPro"/>
</dbReference>
<evidence type="ECO:0000256" key="3">
    <source>
        <dbReference type="ARBA" id="ARBA00022723"/>
    </source>
</evidence>
<dbReference type="Gene3D" id="3.60.10.10">
    <property type="entry name" value="Endonuclease/exonuclease/phosphatase"/>
    <property type="match status" value="1"/>
</dbReference>
<feature type="active site" evidence="6">
    <location>
        <position position="105"/>
    </location>
</feature>
<evidence type="ECO:0000256" key="8">
    <source>
        <dbReference type="PIRSR" id="PIRSR604808-3"/>
    </source>
</evidence>
<feature type="binding site" evidence="7">
    <location>
        <position position="248"/>
    </location>
    <ligand>
        <name>Mg(2+)</name>
        <dbReference type="ChEBI" id="CHEBI:18420"/>
        <label>1</label>
    </ligand>
</feature>
<dbReference type="GO" id="GO:0004519">
    <property type="term" value="F:endonuclease activity"/>
    <property type="evidence" value="ECO:0007669"/>
    <property type="project" value="InterPro"/>
</dbReference>
<comment type="cofactor">
    <cofactor evidence="1">
        <name>Mn(2+)</name>
        <dbReference type="ChEBI" id="CHEBI:29035"/>
    </cofactor>
</comment>
<dbReference type="InterPro" id="IPR036691">
    <property type="entry name" value="Endo/exonu/phosph_ase_sf"/>
</dbReference>
<dbReference type="InterPro" id="IPR004808">
    <property type="entry name" value="AP_endonuc_1"/>
</dbReference>
<dbReference type="PROSITE" id="PS00726">
    <property type="entry name" value="AP_NUCLEASE_F1_1"/>
    <property type="match status" value="1"/>
</dbReference>
<dbReference type="InterPro" id="IPR020848">
    <property type="entry name" value="AP_endonuclease_F1_CS"/>
</dbReference>
<evidence type="ECO:0000256" key="7">
    <source>
        <dbReference type="PIRSR" id="PIRSR604808-2"/>
    </source>
</evidence>
<dbReference type="Pfam" id="PF03372">
    <property type="entry name" value="Exo_endo_phos"/>
    <property type="match status" value="1"/>
</dbReference>
<feature type="active site" description="Proton acceptor" evidence="6">
    <location>
        <position position="248"/>
    </location>
</feature>
<dbReference type="SUPFAM" id="SSF56219">
    <property type="entry name" value="DNase I-like"/>
    <property type="match status" value="1"/>
</dbReference>
<comment type="cofactor">
    <cofactor evidence="7">
        <name>Mg(2+)</name>
        <dbReference type="ChEBI" id="CHEBI:18420"/>
    </cofactor>
    <cofactor evidence="7">
        <name>Mn(2+)</name>
        <dbReference type="ChEBI" id="CHEBI:29035"/>
    </cofactor>
    <text evidence="7">Probably binds two magnesium or manganese ions per subunit.</text>
</comment>
<dbReference type="PROSITE" id="PS51435">
    <property type="entry name" value="AP_NUCLEASE_F1_4"/>
    <property type="match status" value="1"/>
</dbReference>
<evidence type="ECO:0000256" key="2">
    <source>
        <dbReference type="ARBA" id="ARBA00007092"/>
    </source>
</evidence>
<feature type="site" description="Interaction with DNA substrate" evidence="8">
    <location>
        <position position="248"/>
    </location>
</feature>
<accession>A0AAW9R7J3</accession>
<dbReference type="RefSeq" id="WP_337335647.1">
    <property type="nucleotide sequence ID" value="NZ_JBBDHC010000013.1"/>
</dbReference>
<dbReference type="PROSITE" id="PS00728">
    <property type="entry name" value="AP_NUCLEASE_F1_3"/>
    <property type="match status" value="1"/>
</dbReference>
<dbReference type="EMBL" id="JBBDHC010000013">
    <property type="protein sequence ID" value="MEJ1249928.1"/>
    <property type="molecule type" value="Genomic_DNA"/>
</dbReference>
<keyword evidence="4 10" id="KW-0378">Hydrolase</keyword>
<comment type="similarity">
    <text evidence="2">Belongs to the DNA repair enzymes AP/ExoA family.</text>
</comment>
<reference evidence="10 11" key="1">
    <citation type="journal article" date="2016" name="Antonie Van Leeuwenhoek">
        <title>Denitratimonas tolerans gen. nov., sp. nov., a denitrifying bacterium isolated from a bioreactor for tannery wastewater treatment.</title>
        <authorList>
            <person name="Han S.I."/>
            <person name="Kim J.O."/>
            <person name="Lee Y.R."/>
            <person name="Ekpeghere K.I."/>
            <person name="Koh S.C."/>
            <person name="Whang K.S."/>
        </authorList>
    </citation>
    <scope>NUCLEOTIDE SEQUENCE [LARGE SCALE GENOMIC DNA]</scope>
    <source>
        <strain evidence="10 11">KACC 17565</strain>
    </source>
</reference>
<feature type="domain" description="Endonuclease/exonuclease/phosphatase" evidence="9">
    <location>
        <begin position="4"/>
        <end position="248"/>
    </location>
</feature>
<keyword evidence="7" id="KW-0464">Manganese</keyword>
<evidence type="ECO:0000259" key="9">
    <source>
        <dbReference type="Pfam" id="PF03372"/>
    </source>
</evidence>
<feature type="active site" description="Proton donor/acceptor" evidence="6">
    <location>
        <position position="146"/>
    </location>
</feature>
<evidence type="ECO:0000256" key="4">
    <source>
        <dbReference type="ARBA" id="ARBA00022801"/>
    </source>
</evidence>
<dbReference type="GO" id="GO:0008311">
    <property type="term" value="F:double-stranded DNA 3'-5' DNA exonuclease activity"/>
    <property type="evidence" value="ECO:0007669"/>
    <property type="project" value="UniProtKB-EC"/>
</dbReference>
<feature type="site" description="Transition state stabilizer" evidence="8">
    <location>
        <position position="148"/>
    </location>
</feature>
<organism evidence="10 11">
    <name type="scientific">Denitratimonas tolerans</name>
    <dbReference type="NCBI Taxonomy" id="1338420"/>
    <lineage>
        <taxon>Bacteria</taxon>
        <taxon>Pseudomonadati</taxon>
        <taxon>Pseudomonadota</taxon>
        <taxon>Gammaproteobacteria</taxon>
        <taxon>Lysobacterales</taxon>
        <taxon>Lysobacteraceae</taxon>
        <taxon>Denitratimonas</taxon>
    </lineage>
</organism>
<dbReference type="GO" id="GO:0046872">
    <property type="term" value="F:metal ion binding"/>
    <property type="evidence" value="ECO:0007669"/>
    <property type="project" value="UniProtKB-KW"/>
</dbReference>
<sequence>MKIASWNVNSLNVRLPHLLDWLGRAQPDVVGLQETKLEDARFPADALAQAGYRSVFHGQKTYNGVAILARERVISDVQAGISGFEDDQARVLAATVDGVRVIDLYVVNGQSVGSEKYDYKLRWLAAAHDWIAAERARHPELVVLGDFNIAPEDRDVHDPAVWGDDSILTSTAERAALRRLFGLGLHDSFRLFEAEGGHFSWWDYRAAGFRRNLGLRIDLILASEALRPRLTAAGIDREPRTWDRPSDHAPVWLAMD</sequence>
<keyword evidence="5 7" id="KW-0460">Magnesium</keyword>
<dbReference type="InterPro" id="IPR005135">
    <property type="entry name" value="Endo/exonuclease/phosphatase"/>
</dbReference>
<keyword evidence="3 7" id="KW-0479">Metal-binding</keyword>
<gene>
    <name evidence="10" type="primary">xth</name>
    <name evidence="10" type="ORF">WB794_09620</name>
</gene>
<dbReference type="PANTHER" id="PTHR43250">
    <property type="entry name" value="EXODEOXYRIBONUCLEASE III"/>
    <property type="match status" value="1"/>
</dbReference>
<dbReference type="CDD" id="cd09086">
    <property type="entry name" value="ExoIII-like_AP-endo"/>
    <property type="match status" value="1"/>
</dbReference>
<feature type="binding site" evidence="7">
    <location>
        <position position="7"/>
    </location>
    <ligand>
        <name>Mg(2+)</name>
        <dbReference type="ChEBI" id="CHEBI:18420"/>
        <label>1</label>
    </ligand>
</feature>
<feature type="site" description="Important for catalytic activity" evidence="8">
    <location>
        <position position="218"/>
    </location>
</feature>
<dbReference type="NCBIfam" id="TIGR00195">
    <property type="entry name" value="exoDNase_III"/>
    <property type="match status" value="1"/>
</dbReference>
<dbReference type="InterPro" id="IPR037493">
    <property type="entry name" value="ExoIII-like"/>
</dbReference>
<dbReference type="InterPro" id="IPR020847">
    <property type="entry name" value="AP_endonuclease_F1_BS"/>
</dbReference>
<dbReference type="EC" id="3.1.11.2" evidence="10"/>
<dbReference type="GO" id="GO:0006281">
    <property type="term" value="P:DNA repair"/>
    <property type="evidence" value="ECO:0007669"/>
    <property type="project" value="InterPro"/>
</dbReference>
<evidence type="ECO:0000256" key="1">
    <source>
        <dbReference type="ARBA" id="ARBA00001936"/>
    </source>
</evidence>
<feature type="binding site" evidence="7">
    <location>
        <position position="247"/>
    </location>
    <ligand>
        <name>Mg(2+)</name>
        <dbReference type="ChEBI" id="CHEBI:18420"/>
        <label>1</label>
    </ligand>
</feature>
<proteinExistence type="inferred from homology"/>
<feature type="binding site" evidence="7">
    <location>
        <position position="148"/>
    </location>
    <ligand>
        <name>Mg(2+)</name>
        <dbReference type="ChEBI" id="CHEBI:18420"/>
        <label>1</label>
    </ligand>
</feature>
<evidence type="ECO:0000313" key="11">
    <source>
        <dbReference type="Proteomes" id="UP001364472"/>
    </source>
</evidence>
<dbReference type="AlphaFoldDB" id="A0AAW9R7J3"/>
<dbReference type="PANTHER" id="PTHR43250:SF2">
    <property type="entry name" value="EXODEOXYRIBONUCLEASE III"/>
    <property type="match status" value="1"/>
</dbReference>
<evidence type="ECO:0000256" key="5">
    <source>
        <dbReference type="ARBA" id="ARBA00022842"/>
    </source>
</evidence>
<keyword evidence="11" id="KW-1185">Reference proteome</keyword>
<evidence type="ECO:0000256" key="6">
    <source>
        <dbReference type="PIRSR" id="PIRSR604808-1"/>
    </source>
</evidence>
<comment type="caution">
    <text evidence="10">The sequence shown here is derived from an EMBL/GenBank/DDBJ whole genome shotgun (WGS) entry which is preliminary data.</text>
</comment>
<protein>
    <submittedName>
        <fullName evidence="10">Exodeoxyribonuclease III</fullName>
        <ecNumber evidence="10">3.1.11.2</ecNumber>
    </submittedName>
</protein>
<name>A0AAW9R7J3_9GAMM</name>
<dbReference type="Proteomes" id="UP001364472">
    <property type="component" value="Unassembled WGS sequence"/>
</dbReference>
<feature type="binding site" evidence="7">
    <location>
        <position position="34"/>
    </location>
    <ligand>
        <name>Mg(2+)</name>
        <dbReference type="ChEBI" id="CHEBI:18420"/>
        <label>1</label>
    </ligand>
</feature>
<evidence type="ECO:0000313" key="10">
    <source>
        <dbReference type="EMBL" id="MEJ1249928.1"/>
    </source>
</evidence>
<dbReference type="NCBIfam" id="TIGR00633">
    <property type="entry name" value="xth"/>
    <property type="match status" value="1"/>
</dbReference>